<protein>
    <submittedName>
        <fullName evidence="11">Uncharacterized protein</fullName>
    </submittedName>
</protein>
<feature type="transmembrane region" description="Helical" evidence="10">
    <location>
        <begin position="6"/>
        <end position="26"/>
    </location>
</feature>
<keyword evidence="2" id="KW-0813">Transport</keyword>
<evidence type="ECO:0000313" key="11">
    <source>
        <dbReference type="EMBL" id="KAF9673041.1"/>
    </source>
</evidence>
<proteinExistence type="inferred from homology"/>
<keyword evidence="4" id="KW-0256">Endoplasmic reticulum</keyword>
<feature type="transmembrane region" description="Helical" evidence="10">
    <location>
        <begin position="146"/>
        <end position="165"/>
    </location>
</feature>
<keyword evidence="12" id="KW-1185">Reference proteome</keyword>
<feature type="transmembrane region" description="Helical" evidence="10">
    <location>
        <begin position="353"/>
        <end position="376"/>
    </location>
</feature>
<keyword evidence="7" id="KW-0927">Auxin signaling pathway</keyword>
<evidence type="ECO:0000256" key="6">
    <source>
        <dbReference type="ARBA" id="ARBA00023136"/>
    </source>
</evidence>
<dbReference type="GO" id="GO:0009734">
    <property type="term" value="P:auxin-activated signaling pathway"/>
    <property type="evidence" value="ECO:0007669"/>
    <property type="project" value="UniProtKB-KW"/>
</dbReference>
<gene>
    <name evidence="11" type="ORF">SADUNF_Sadunf11G0107700</name>
</gene>
<organism evidence="11 12">
    <name type="scientific">Salix dunnii</name>
    <dbReference type="NCBI Taxonomy" id="1413687"/>
    <lineage>
        <taxon>Eukaryota</taxon>
        <taxon>Viridiplantae</taxon>
        <taxon>Streptophyta</taxon>
        <taxon>Embryophyta</taxon>
        <taxon>Tracheophyta</taxon>
        <taxon>Spermatophyta</taxon>
        <taxon>Magnoliopsida</taxon>
        <taxon>eudicotyledons</taxon>
        <taxon>Gunneridae</taxon>
        <taxon>Pentapetalae</taxon>
        <taxon>rosids</taxon>
        <taxon>fabids</taxon>
        <taxon>Malpighiales</taxon>
        <taxon>Salicaceae</taxon>
        <taxon>Saliceae</taxon>
        <taxon>Salix</taxon>
    </lineage>
</organism>
<feature type="transmembrane region" description="Helical" evidence="10">
    <location>
        <begin position="319"/>
        <end position="347"/>
    </location>
</feature>
<reference evidence="11 12" key="1">
    <citation type="submission" date="2020-10" db="EMBL/GenBank/DDBJ databases">
        <title>Plant Genome Project.</title>
        <authorList>
            <person name="Zhang R.-G."/>
        </authorList>
    </citation>
    <scope>NUCLEOTIDE SEQUENCE [LARGE SCALE GENOMIC DNA]</scope>
    <source>
        <strain evidence="11">FAFU-HL-1</strain>
        <tissue evidence="11">Leaf</tissue>
    </source>
</reference>
<comment type="function">
    <text evidence="8">Involved in cellular auxin homeostasis by regulating auxin metabolism. Regulates intracellular auxin accumulation at the endoplasmic reticulum and thus auxin availability for nuclear auxin signaling.</text>
</comment>
<dbReference type="GO" id="GO:0005789">
    <property type="term" value="C:endoplasmic reticulum membrane"/>
    <property type="evidence" value="ECO:0007669"/>
    <property type="project" value="UniProtKB-SubCell"/>
</dbReference>
<evidence type="ECO:0000256" key="1">
    <source>
        <dbReference type="ARBA" id="ARBA00004477"/>
    </source>
</evidence>
<evidence type="ECO:0000256" key="2">
    <source>
        <dbReference type="ARBA" id="ARBA00022448"/>
    </source>
</evidence>
<comment type="similarity">
    <text evidence="9">Belongs to the auxin efflux carrier (TC 2.A.69.2) family.</text>
</comment>
<dbReference type="OrthoDB" id="191139at2759"/>
<name>A0A835MTN8_9ROSI</name>
<keyword evidence="6 10" id="KW-0472">Membrane</keyword>
<dbReference type="Pfam" id="PF03547">
    <property type="entry name" value="Mem_trans"/>
    <property type="match status" value="1"/>
</dbReference>
<keyword evidence="5 10" id="KW-1133">Transmembrane helix</keyword>
<accession>A0A835MTN8</accession>
<feature type="transmembrane region" description="Helical" evidence="10">
    <location>
        <begin position="70"/>
        <end position="94"/>
    </location>
</feature>
<feature type="transmembrane region" description="Helical" evidence="10">
    <location>
        <begin position="249"/>
        <end position="267"/>
    </location>
</feature>
<evidence type="ECO:0000256" key="10">
    <source>
        <dbReference type="SAM" id="Phobius"/>
    </source>
</evidence>
<feature type="transmembrane region" description="Helical" evidence="10">
    <location>
        <begin position="287"/>
        <end position="307"/>
    </location>
</feature>
<evidence type="ECO:0000256" key="3">
    <source>
        <dbReference type="ARBA" id="ARBA00022692"/>
    </source>
</evidence>
<keyword evidence="3 10" id="KW-0812">Transmembrane</keyword>
<comment type="subcellular location">
    <subcellularLocation>
        <location evidence="1">Endoplasmic reticulum membrane</location>
        <topology evidence="1">Multi-pass membrane protein</topology>
    </subcellularLocation>
</comment>
<dbReference type="PANTHER" id="PTHR31651">
    <property type="match status" value="1"/>
</dbReference>
<evidence type="ECO:0000256" key="7">
    <source>
        <dbReference type="ARBA" id="ARBA00023294"/>
    </source>
</evidence>
<sequence>MGLWKLFVVALVPVVKVLLITAVGVFLAIERVDILGIGARKHLNNLVFYVLNPALVGSNLAKFITVKSLVMLWFMPLSVLITFIAGSALGWLLIKITRAPNRLRGLILGCCAAGNLGSMPLIIIPAVCEEKDSPFGDANICNMHGLAYATLSMAIGSIFMWLYVYNVVRIYSSTASDETKPDALPEGLESAREITPGPKLILKEPSIEEGMENFELDRAMSKGKAKVPFPENTKQGFQMALNKLNVKRLFTPSINGAIVGFVVGTIPPFRKALIGDRAPLRVLEDSAYSVGESAITIVTLIVGSNLLKGFRGSEVPISVIIGIMAVRYIFLPILGVGVIKCAVHLGAVNSDPLYKFVLLLQFALPPAINIGLSAIIGESYLVLTYNDPVVWNWRGRILGDHAMDLCLGLSFGDALVSFLHVARQITITCLLDRNLGNAFYL</sequence>
<evidence type="ECO:0000256" key="9">
    <source>
        <dbReference type="ARBA" id="ARBA00025752"/>
    </source>
</evidence>
<comment type="caution">
    <text evidence="11">The sequence shown here is derived from an EMBL/GenBank/DDBJ whole genome shotgun (WGS) entry which is preliminary data.</text>
</comment>
<dbReference type="EMBL" id="JADGMS010000011">
    <property type="protein sequence ID" value="KAF9673041.1"/>
    <property type="molecule type" value="Genomic_DNA"/>
</dbReference>
<dbReference type="InterPro" id="IPR045033">
    <property type="entry name" value="PILS1/3/4/5/7"/>
</dbReference>
<dbReference type="GO" id="GO:0080162">
    <property type="term" value="P:endoplasmic reticulum to cytosol auxin transport"/>
    <property type="evidence" value="ECO:0007669"/>
    <property type="project" value="InterPro"/>
</dbReference>
<dbReference type="Proteomes" id="UP000657918">
    <property type="component" value="Chromosome 11"/>
</dbReference>
<dbReference type="PANTHER" id="PTHR31651:SF40">
    <property type="entry name" value="SYMPORTER, PUTATIVE-RELATED"/>
    <property type="match status" value="1"/>
</dbReference>
<dbReference type="AlphaFoldDB" id="A0A835MTN8"/>
<evidence type="ECO:0000313" key="12">
    <source>
        <dbReference type="Proteomes" id="UP000657918"/>
    </source>
</evidence>
<evidence type="ECO:0000256" key="5">
    <source>
        <dbReference type="ARBA" id="ARBA00022989"/>
    </source>
</evidence>
<dbReference type="InterPro" id="IPR004776">
    <property type="entry name" value="Mem_transp_PIN-like"/>
</dbReference>
<evidence type="ECO:0000256" key="4">
    <source>
        <dbReference type="ARBA" id="ARBA00022824"/>
    </source>
</evidence>
<feature type="transmembrane region" description="Helical" evidence="10">
    <location>
        <begin position="106"/>
        <end position="126"/>
    </location>
</feature>
<evidence type="ECO:0000256" key="8">
    <source>
        <dbReference type="ARBA" id="ARBA00025100"/>
    </source>
</evidence>